<dbReference type="KEGG" id="lgn:ABM34_07545"/>
<reference evidence="2" key="1">
    <citation type="submission" date="2015-07" db="EMBL/GenBank/DDBJ databases">
        <title>Lactobacillus ginsenosidimutans/EMML 3141/ whole genome sequencing.</title>
        <authorList>
            <person name="Kim M.K."/>
            <person name="Im W.-T."/>
            <person name="Srinivasan S."/>
            <person name="Lee J.-J."/>
        </authorList>
    </citation>
    <scope>NUCLEOTIDE SEQUENCE [LARGE SCALE GENOMIC DNA]</scope>
    <source>
        <strain evidence="2">EMML 3041</strain>
    </source>
</reference>
<evidence type="ECO:0000313" key="1">
    <source>
        <dbReference type="EMBL" id="AKP67402.1"/>
    </source>
</evidence>
<dbReference type="AlphaFoldDB" id="A0A0H4QHI5"/>
<dbReference type="STRING" id="1007676.ABM34_07545"/>
<evidence type="ECO:0000313" key="2">
    <source>
        <dbReference type="Proteomes" id="UP000036106"/>
    </source>
</evidence>
<proteinExistence type="predicted"/>
<protein>
    <submittedName>
        <fullName evidence="1">Uncharacterized protein</fullName>
    </submittedName>
</protein>
<name>A0A0H4QHI5_9LACO</name>
<gene>
    <name evidence="1" type="ORF">ABM34_07545</name>
</gene>
<accession>A0A0H4QHI5</accession>
<dbReference type="EMBL" id="CP012034">
    <property type="protein sequence ID" value="AKP67402.1"/>
    <property type="molecule type" value="Genomic_DNA"/>
</dbReference>
<dbReference type="PATRIC" id="fig|1007676.4.peg.1516"/>
<keyword evidence="2" id="KW-1185">Reference proteome</keyword>
<sequence length="86" mass="10106">MEKFRMLTKEELMEAAKEANVDLRFDLPDVDGKHWNVVDENGKPFANVILPTWEEKQNGNEGSVEFYEDYVKNKKLEKRDSDDGRK</sequence>
<dbReference type="Proteomes" id="UP000036106">
    <property type="component" value="Chromosome"/>
</dbReference>
<organism evidence="1 2">
    <name type="scientific">Companilactobacillus ginsenosidimutans</name>
    <dbReference type="NCBI Taxonomy" id="1007676"/>
    <lineage>
        <taxon>Bacteria</taxon>
        <taxon>Bacillati</taxon>
        <taxon>Bacillota</taxon>
        <taxon>Bacilli</taxon>
        <taxon>Lactobacillales</taxon>
        <taxon>Lactobacillaceae</taxon>
        <taxon>Companilactobacillus</taxon>
    </lineage>
</organism>